<organism evidence="2 3">
    <name type="scientific">Neorhizobium huautlense</name>
    <dbReference type="NCBI Taxonomy" id="67774"/>
    <lineage>
        <taxon>Bacteria</taxon>
        <taxon>Pseudomonadati</taxon>
        <taxon>Pseudomonadota</taxon>
        <taxon>Alphaproteobacteria</taxon>
        <taxon>Hyphomicrobiales</taxon>
        <taxon>Rhizobiaceae</taxon>
        <taxon>Rhizobium/Agrobacterium group</taxon>
        <taxon>Neorhizobium</taxon>
    </lineage>
</organism>
<protein>
    <submittedName>
        <fullName evidence="2">Uncharacterized protein</fullName>
    </submittedName>
</protein>
<dbReference type="RefSeq" id="WP_306831053.1">
    <property type="nucleotide sequence ID" value="NZ_JAUSRF010000002.1"/>
</dbReference>
<feature type="region of interest" description="Disordered" evidence="1">
    <location>
        <begin position="1"/>
        <end position="96"/>
    </location>
</feature>
<dbReference type="Proteomes" id="UP001241472">
    <property type="component" value="Unassembled WGS sequence"/>
</dbReference>
<sequence length="96" mass="10543">MQDRTGSDNHEARKFGSSQPNIARSCGTGEAPHHARDPITADLRRAKKEFEGDRPAGHVSHIVDAGDSGGYVAPYEIDMDDDPVEREARRRGDEAE</sequence>
<evidence type="ECO:0000313" key="3">
    <source>
        <dbReference type="Proteomes" id="UP001241472"/>
    </source>
</evidence>
<proteinExistence type="predicted"/>
<name>A0ABT9PN78_9HYPH</name>
<feature type="compositionally biased region" description="Basic and acidic residues" evidence="1">
    <location>
        <begin position="1"/>
        <end position="14"/>
    </location>
</feature>
<evidence type="ECO:0000256" key="1">
    <source>
        <dbReference type="SAM" id="MobiDB-lite"/>
    </source>
</evidence>
<comment type="caution">
    <text evidence="2">The sequence shown here is derived from an EMBL/GenBank/DDBJ whole genome shotgun (WGS) entry which is preliminary data.</text>
</comment>
<gene>
    <name evidence="2" type="ORF">J2T09_000662</name>
</gene>
<dbReference type="EMBL" id="JAUSRF010000002">
    <property type="protein sequence ID" value="MDP9835920.1"/>
    <property type="molecule type" value="Genomic_DNA"/>
</dbReference>
<feature type="compositionally biased region" description="Basic and acidic residues" evidence="1">
    <location>
        <begin position="31"/>
        <end position="56"/>
    </location>
</feature>
<reference evidence="2 3" key="1">
    <citation type="submission" date="2023-07" db="EMBL/GenBank/DDBJ databases">
        <title>Sorghum-associated microbial communities from plants grown in Nebraska, USA.</title>
        <authorList>
            <person name="Schachtman D."/>
        </authorList>
    </citation>
    <scope>NUCLEOTIDE SEQUENCE [LARGE SCALE GENOMIC DNA]</scope>
    <source>
        <strain evidence="2 3">DS1307</strain>
    </source>
</reference>
<evidence type="ECO:0000313" key="2">
    <source>
        <dbReference type="EMBL" id="MDP9835920.1"/>
    </source>
</evidence>
<keyword evidence="3" id="KW-1185">Reference proteome</keyword>
<feature type="compositionally biased region" description="Basic and acidic residues" evidence="1">
    <location>
        <begin position="85"/>
        <end position="96"/>
    </location>
</feature>
<accession>A0ABT9PN78</accession>